<evidence type="ECO:0000256" key="1">
    <source>
        <dbReference type="ARBA" id="ARBA00008919"/>
    </source>
</evidence>
<dbReference type="InterPro" id="IPR038577">
    <property type="entry name" value="GT10-like_C_sf"/>
</dbReference>
<accession>A0ABY8MJP6</accession>
<keyword evidence="2" id="KW-0328">Glycosyltransferase</keyword>
<evidence type="ECO:0000313" key="5">
    <source>
        <dbReference type="EMBL" id="WGK70192.1"/>
    </source>
</evidence>
<evidence type="ECO:0000256" key="3">
    <source>
        <dbReference type="ARBA" id="ARBA00022679"/>
    </source>
</evidence>
<comment type="similarity">
    <text evidence="1">Belongs to the glycosyltransferase 10 family.</text>
</comment>
<dbReference type="SUPFAM" id="SSF53756">
    <property type="entry name" value="UDP-Glycosyltransferase/glycogen phosphorylase"/>
    <property type="match status" value="1"/>
</dbReference>
<keyword evidence="6" id="KW-1185">Reference proteome</keyword>
<evidence type="ECO:0000256" key="2">
    <source>
        <dbReference type="ARBA" id="ARBA00022676"/>
    </source>
</evidence>
<evidence type="ECO:0000259" key="4">
    <source>
        <dbReference type="Pfam" id="PF00852"/>
    </source>
</evidence>
<dbReference type="RefSeq" id="WP_326928399.1">
    <property type="nucleotide sequence ID" value="NZ_CP123443.1"/>
</dbReference>
<name>A0ABY8MJP6_9SPIO</name>
<keyword evidence="3" id="KW-0808">Transferase</keyword>
<protein>
    <submittedName>
        <fullName evidence="5">Glycosyltransferase family 10</fullName>
    </submittedName>
</protein>
<dbReference type="InterPro" id="IPR055270">
    <property type="entry name" value="Glyco_tran_10_C"/>
</dbReference>
<gene>
    <name evidence="5" type="ORF">P0082_04850</name>
</gene>
<dbReference type="PANTHER" id="PTHR11929:SF194">
    <property type="entry name" value="ALPHA-(1,3)-FUCOSYLTRANSFERASE 10"/>
    <property type="match status" value="1"/>
</dbReference>
<dbReference type="Proteomes" id="UP001228690">
    <property type="component" value="Chromosome"/>
</dbReference>
<dbReference type="Gene3D" id="3.40.50.11660">
    <property type="entry name" value="Glycosyl transferase family 10, C-terminal domain"/>
    <property type="match status" value="1"/>
</dbReference>
<organism evidence="5 6">
    <name type="scientific">Candidatus Haliotispira prima</name>
    <dbReference type="NCBI Taxonomy" id="3034016"/>
    <lineage>
        <taxon>Bacteria</taxon>
        <taxon>Pseudomonadati</taxon>
        <taxon>Spirochaetota</taxon>
        <taxon>Spirochaetia</taxon>
        <taxon>Spirochaetales</taxon>
        <taxon>Spirochaetaceae</taxon>
        <taxon>Candidatus Haliotispira</taxon>
    </lineage>
</organism>
<feature type="domain" description="Fucosyltransferase C-terminal" evidence="4">
    <location>
        <begin position="128"/>
        <end position="254"/>
    </location>
</feature>
<reference evidence="5 6" key="1">
    <citation type="submission" date="2023-04" db="EMBL/GenBank/DDBJ databases">
        <title>Spirochaete genome identified in red abalone sample constitutes a novel genus.</title>
        <authorList>
            <person name="Sharma S.P."/>
            <person name="Purcell C.M."/>
            <person name="Hyde J.R."/>
            <person name="Severin A.J."/>
        </authorList>
    </citation>
    <scope>NUCLEOTIDE SEQUENCE [LARGE SCALE GENOMIC DNA]</scope>
    <source>
        <strain evidence="5 6">SP-2023</strain>
    </source>
</reference>
<dbReference type="EMBL" id="CP123443">
    <property type="protein sequence ID" value="WGK70192.1"/>
    <property type="molecule type" value="Genomic_DNA"/>
</dbReference>
<proteinExistence type="inferred from homology"/>
<sequence>MNILFQSDYHDFKGDVSLQKSMSIGLLRKNPGSTVDYFVKRRKIYDSVIVFNSVKESISVKTYKGNVFAIMQEPGENILYNPFMFKNLEQFDTVLSPIIESKNTIQSHGYLPWSFSFSYDQLINLSCPSKSKLISCIVSSKKAFKGHKDRCNFIDNLTDSKEVNIDLFGRGRNFIEKKEDGLLDYKYSIAIENSSKDFYFTEKITDCFLCYTIPFYYGCKNIDAFFPKESYVQIDINNPQKALKQIKEELESDNFKNRLPYLEEARELVLNKYNTVNLLTHLKPQIKQNISNNKIKKYNIKSLVHKKKNFISIIKNLIKSLYLKSFKIIMFFIGRGKK</sequence>
<dbReference type="PANTHER" id="PTHR11929">
    <property type="entry name" value="ALPHA- 1,3 -FUCOSYLTRANSFERASE"/>
    <property type="match status" value="1"/>
</dbReference>
<evidence type="ECO:0000313" key="6">
    <source>
        <dbReference type="Proteomes" id="UP001228690"/>
    </source>
</evidence>
<dbReference type="InterPro" id="IPR001503">
    <property type="entry name" value="Glyco_trans_10"/>
</dbReference>
<dbReference type="Pfam" id="PF00852">
    <property type="entry name" value="Glyco_transf_10"/>
    <property type="match status" value="1"/>
</dbReference>